<dbReference type="Proteomes" id="UP000279228">
    <property type="component" value="Unassembled WGS sequence"/>
</dbReference>
<name>A0ABX9V3K6_9PSED</name>
<comment type="caution">
    <text evidence="1">The sequence shown here is derived from an EMBL/GenBank/DDBJ whole genome shotgun (WGS) entry which is preliminary data.</text>
</comment>
<proteinExistence type="predicted"/>
<sequence length="205" mass="23927">MQKLQIESYVRMREGARVLEKDSCGEKVLLLNDGTILKLFRLKHFFSSAVLYPYAKRFADNIKNLQRLDVACPSLINTYKIPSIKRDAVHYHPLPGVTLRQLRRQADESPANLFDQLGRFLAHLHEKGIFFRSIHLGNIVLTPEGRLGLIDIADLKCQTKPLGPYKSQRNFKHMLRDEDDRTWIESRVHGDFFSAYYQERARQRT</sequence>
<dbReference type="SUPFAM" id="SSF56112">
    <property type="entry name" value="Protein kinase-like (PK-like)"/>
    <property type="match status" value="1"/>
</dbReference>
<gene>
    <name evidence="1" type="ORF">EA798_02060</name>
</gene>
<dbReference type="EMBL" id="RFFN01000001">
    <property type="protein sequence ID" value="RMH99483.1"/>
    <property type="molecule type" value="Genomic_DNA"/>
</dbReference>
<organism evidence="1 2">
    <name type="scientific">Pseudomonas songnenensis</name>
    <dbReference type="NCBI Taxonomy" id="1176259"/>
    <lineage>
        <taxon>Bacteria</taxon>
        <taxon>Pseudomonadati</taxon>
        <taxon>Pseudomonadota</taxon>
        <taxon>Gammaproteobacteria</taxon>
        <taxon>Pseudomonadales</taxon>
        <taxon>Pseudomonadaceae</taxon>
        <taxon>Pseudomonas</taxon>
    </lineage>
</organism>
<dbReference type="Gene3D" id="1.10.510.10">
    <property type="entry name" value="Transferase(Phosphotransferase) domain 1"/>
    <property type="match status" value="1"/>
</dbReference>
<keyword evidence="2" id="KW-1185">Reference proteome</keyword>
<accession>A0ABX9V3K6</accession>
<dbReference type="InterPro" id="IPR011009">
    <property type="entry name" value="Kinase-like_dom_sf"/>
</dbReference>
<reference evidence="1 2" key="1">
    <citation type="submission" date="2018-10" db="EMBL/GenBank/DDBJ databases">
        <title>Pseudomonas songnenensis NEAU-ST5-5(T) genome.</title>
        <authorList>
            <person name="Pengp J."/>
            <person name="Liu Z.-P."/>
        </authorList>
    </citation>
    <scope>NUCLEOTIDE SEQUENCE [LARGE SCALE GENOMIC DNA]</scope>
    <source>
        <strain evidence="1 2">NEAU-ST5-5</strain>
    </source>
</reference>
<evidence type="ECO:0000313" key="2">
    <source>
        <dbReference type="Proteomes" id="UP000279228"/>
    </source>
</evidence>
<protein>
    <submittedName>
        <fullName evidence="1">Toluene tolerance protein</fullName>
    </submittedName>
</protein>
<dbReference type="RefSeq" id="WP_122097884.1">
    <property type="nucleotide sequence ID" value="NZ_JAMOHS010000012.1"/>
</dbReference>
<evidence type="ECO:0000313" key="1">
    <source>
        <dbReference type="EMBL" id="RMH99483.1"/>
    </source>
</evidence>